<name>A0AAV5R9T2_PICKL</name>
<proteinExistence type="predicted"/>
<evidence type="ECO:0000313" key="2">
    <source>
        <dbReference type="Proteomes" id="UP001378960"/>
    </source>
</evidence>
<gene>
    <name evidence="1" type="ORF">DAPK24_039260</name>
</gene>
<reference evidence="1 2" key="1">
    <citation type="journal article" date="2023" name="Elife">
        <title>Identification of key yeast species and microbe-microbe interactions impacting larval growth of Drosophila in the wild.</title>
        <authorList>
            <person name="Mure A."/>
            <person name="Sugiura Y."/>
            <person name="Maeda R."/>
            <person name="Honda K."/>
            <person name="Sakurai N."/>
            <person name="Takahashi Y."/>
            <person name="Watada M."/>
            <person name="Katoh T."/>
            <person name="Gotoh A."/>
            <person name="Gotoh Y."/>
            <person name="Taniguchi I."/>
            <person name="Nakamura K."/>
            <person name="Hayashi T."/>
            <person name="Katayama T."/>
            <person name="Uemura T."/>
            <person name="Hattori Y."/>
        </authorList>
    </citation>
    <scope>NUCLEOTIDE SEQUENCE [LARGE SCALE GENOMIC DNA]</scope>
    <source>
        <strain evidence="1 2">PK-24</strain>
    </source>
</reference>
<organism evidence="1 2">
    <name type="scientific">Pichia kluyveri</name>
    <name type="common">Yeast</name>
    <dbReference type="NCBI Taxonomy" id="36015"/>
    <lineage>
        <taxon>Eukaryota</taxon>
        <taxon>Fungi</taxon>
        <taxon>Dikarya</taxon>
        <taxon>Ascomycota</taxon>
        <taxon>Saccharomycotina</taxon>
        <taxon>Pichiomycetes</taxon>
        <taxon>Pichiales</taxon>
        <taxon>Pichiaceae</taxon>
        <taxon>Pichia</taxon>
    </lineage>
</organism>
<sequence length="95" mass="10690">MGLFYAKVLDCTAPDLHYQLLKWHLKILVQLFFKLLWSRTIITNLRETLKEIEIKLHARDCTAPAPASASNAPKQGRSAFTTTTSNGFAWVASNV</sequence>
<dbReference type="EMBL" id="BTGB01000005">
    <property type="protein sequence ID" value="GMM47351.1"/>
    <property type="molecule type" value="Genomic_DNA"/>
</dbReference>
<comment type="caution">
    <text evidence="1">The sequence shown here is derived from an EMBL/GenBank/DDBJ whole genome shotgun (WGS) entry which is preliminary data.</text>
</comment>
<keyword evidence="2" id="KW-1185">Reference proteome</keyword>
<accession>A0AAV5R9T2</accession>
<dbReference type="Proteomes" id="UP001378960">
    <property type="component" value="Unassembled WGS sequence"/>
</dbReference>
<evidence type="ECO:0000313" key="1">
    <source>
        <dbReference type="EMBL" id="GMM47351.1"/>
    </source>
</evidence>
<protein>
    <submittedName>
        <fullName evidence="1">Uncharacterized protein</fullName>
    </submittedName>
</protein>
<dbReference type="AlphaFoldDB" id="A0AAV5R9T2"/>